<protein>
    <submittedName>
        <fullName evidence="2">Uncharacterized protein</fullName>
    </submittedName>
</protein>
<accession>A0A0C9VHD9</accession>
<dbReference type="Proteomes" id="UP000054279">
    <property type="component" value="Unassembled WGS sequence"/>
</dbReference>
<gene>
    <name evidence="2" type="ORF">M422DRAFT_34124</name>
    <name evidence="1" type="ORF">M422DRAFT_38663</name>
</gene>
<name>A0A0C9VHD9_SPHS4</name>
<evidence type="ECO:0000313" key="1">
    <source>
        <dbReference type="EMBL" id="KIJ25503.1"/>
    </source>
</evidence>
<dbReference type="AlphaFoldDB" id="A0A0C9VHD9"/>
<proteinExistence type="predicted"/>
<dbReference type="EMBL" id="KN837175">
    <property type="protein sequence ID" value="KIJ36766.1"/>
    <property type="molecule type" value="Genomic_DNA"/>
</dbReference>
<dbReference type="HOGENOM" id="CLU_3015690_0_0_1"/>
<keyword evidence="3" id="KW-1185">Reference proteome</keyword>
<evidence type="ECO:0000313" key="3">
    <source>
        <dbReference type="Proteomes" id="UP000054279"/>
    </source>
</evidence>
<dbReference type="EMBL" id="KN837412">
    <property type="protein sequence ID" value="KIJ25503.1"/>
    <property type="molecule type" value="Genomic_DNA"/>
</dbReference>
<organism evidence="2 3">
    <name type="scientific">Sphaerobolus stellatus (strain SS14)</name>
    <dbReference type="NCBI Taxonomy" id="990650"/>
    <lineage>
        <taxon>Eukaryota</taxon>
        <taxon>Fungi</taxon>
        <taxon>Dikarya</taxon>
        <taxon>Basidiomycota</taxon>
        <taxon>Agaricomycotina</taxon>
        <taxon>Agaricomycetes</taxon>
        <taxon>Phallomycetidae</taxon>
        <taxon>Geastrales</taxon>
        <taxon>Sphaerobolaceae</taxon>
        <taxon>Sphaerobolus</taxon>
    </lineage>
</organism>
<evidence type="ECO:0000313" key="2">
    <source>
        <dbReference type="EMBL" id="KIJ36766.1"/>
    </source>
</evidence>
<reference evidence="2 3" key="1">
    <citation type="submission" date="2014-06" db="EMBL/GenBank/DDBJ databases">
        <title>Evolutionary Origins and Diversification of the Mycorrhizal Mutualists.</title>
        <authorList>
            <consortium name="DOE Joint Genome Institute"/>
            <consortium name="Mycorrhizal Genomics Consortium"/>
            <person name="Kohler A."/>
            <person name="Kuo A."/>
            <person name="Nagy L.G."/>
            <person name="Floudas D."/>
            <person name="Copeland A."/>
            <person name="Barry K.W."/>
            <person name="Cichocki N."/>
            <person name="Veneault-Fourrey C."/>
            <person name="LaButti K."/>
            <person name="Lindquist E.A."/>
            <person name="Lipzen A."/>
            <person name="Lundell T."/>
            <person name="Morin E."/>
            <person name="Murat C."/>
            <person name="Riley R."/>
            <person name="Ohm R."/>
            <person name="Sun H."/>
            <person name="Tunlid A."/>
            <person name="Henrissat B."/>
            <person name="Grigoriev I.V."/>
            <person name="Hibbett D.S."/>
            <person name="Martin F."/>
        </authorList>
    </citation>
    <scope>NUCLEOTIDE SEQUENCE [LARGE SCALE GENOMIC DNA]</scope>
    <source>
        <strain evidence="2 3">SS14</strain>
    </source>
</reference>
<sequence length="56" mass="6721">MPAQERFLCTYYDKPFSPLEHTYFEEFVTMYWNPSLVAAYPTNLDRNFMAVLPLNH</sequence>